<accession>A0A9N8ZG33</accession>
<sequence>MSKDKISSYLLSDLNVPSVPCDLCGSRANAALIFAPVPQVDQLYDKSFLERR</sequence>
<evidence type="ECO:0000313" key="1">
    <source>
        <dbReference type="EMBL" id="CAG8492850.1"/>
    </source>
</evidence>
<protein>
    <submittedName>
        <fullName evidence="1">3098_t:CDS:1</fullName>
    </submittedName>
</protein>
<dbReference type="AlphaFoldDB" id="A0A9N8ZG33"/>
<organism evidence="1 2">
    <name type="scientific">Dentiscutata erythropus</name>
    <dbReference type="NCBI Taxonomy" id="1348616"/>
    <lineage>
        <taxon>Eukaryota</taxon>
        <taxon>Fungi</taxon>
        <taxon>Fungi incertae sedis</taxon>
        <taxon>Mucoromycota</taxon>
        <taxon>Glomeromycotina</taxon>
        <taxon>Glomeromycetes</taxon>
        <taxon>Diversisporales</taxon>
        <taxon>Gigasporaceae</taxon>
        <taxon>Dentiscutata</taxon>
    </lineage>
</organism>
<reference evidence="1" key="1">
    <citation type="submission" date="2021-06" db="EMBL/GenBank/DDBJ databases">
        <authorList>
            <person name="Kallberg Y."/>
            <person name="Tangrot J."/>
            <person name="Rosling A."/>
        </authorList>
    </citation>
    <scope>NUCLEOTIDE SEQUENCE</scope>
    <source>
        <strain evidence="1">MA453B</strain>
    </source>
</reference>
<dbReference type="EMBL" id="CAJVPY010000805">
    <property type="protein sequence ID" value="CAG8492850.1"/>
    <property type="molecule type" value="Genomic_DNA"/>
</dbReference>
<dbReference type="Proteomes" id="UP000789405">
    <property type="component" value="Unassembled WGS sequence"/>
</dbReference>
<proteinExistence type="predicted"/>
<name>A0A9N8ZG33_9GLOM</name>
<gene>
    <name evidence="1" type="ORF">DERYTH_LOCUS2504</name>
</gene>
<feature type="non-terminal residue" evidence="1">
    <location>
        <position position="52"/>
    </location>
</feature>
<comment type="caution">
    <text evidence="1">The sequence shown here is derived from an EMBL/GenBank/DDBJ whole genome shotgun (WGS) entry which is preliminary data.</text>
</comment>
<keyword evidence="2" id="KW-1185">Reference proteome</keyword>
<evidence type="ECO:0000313" key="2">
    <source>
        <dbReference type="Proteomes" id="UP000789405"/>
    </source>
</evidence>